<protein>
    <submittedName>
        <fullName evidence="1">Uncharacterized protein</fullName>
    </submittedName>
</protein>
<sequence length="126" mass="13709">MAVDPPITGIRPILTVVHGNGERLIVARLTNLGGGSQSNRFVLRRADFRAPWEQPEKGYFGYAEVARALDANGWRGCAIEAMATTDLEERRARQLARKKLHLQCVEAAIRRAQEAGAQAAGAQGAE</sequence>
<name>A0AAC8VWL2_9PROT</name>
<gene>
    <name evidence="1" type="ORF">AL072_08140</name>
</gene>
<dbReference type="AlphaFoldDB" id="A0AAC8VWL2"/>
<dbReference type="KEGG" id="ati:AL072_08140"/>
<evidence type="ECO:0000313" key="1">
    <source>
        <dbReference type="EMBL" id="ALG70888.1"/>
    </source>
</evidence>
<proteinExistence type="predicted"/>
<reference evidence="1 2" key="2">
    <citation type="journal article" date="2016" name="Genome Announc.">
        <title>Complete Genome Sequence of a Strain of Azospirillum thiophilum Isolated from a Sulfide Spring.</title>
        <authorList>
            <person name="Fomenkov A."/>
            <person name="Vincze T."/>
            <person name="Grabovich M."/>
            <person name="Anton B.P."/>
            <person name="Dubinina G."/>
            <person name="Orlova M."/>
            <person name="Belousova E."/>
            <person name="Roberts R.J."/>
        </authorList>
    </citation>
    <scope>NUCLEOTIDE SEQUENCE [LARGE SCALE GENOMIC DNA]</scope>
    <source>
        <strain evidence="1 2">BV-S</strain>
    </source>
</reference>
<organism evidence="1 2">
    <name type="scientific">Azospirillum thiophilum</name>
    <dbReference type="NCBI Taxonomy" id="528244"/>
    <lineage>
        <taxon>Bacteria</taxon>
        <taxon>Pseudomonadati</taxon>
        <taxon>Pseudomonadota</taxon>
        <taxon>Alphaproteobacteria</taxon>
        <taxon>Rhodospirillales</taxon>
        <taxon>Azospirillaceae</taxon>
        <taxon>Azospirillum</taxon>
    </lineage>
</organism>
<accession>A0AAC8VWL2</accession>
<dbReference type="Proteomes" id="UP000069935">
    <property type="component" value="Chromosome 1"/>
</dbReference>
<keyword evidence="2" id="KW-1185">Reference proteome</keyword>
<dbReference type="RefSeq" id="WP_045580757.1">
    <property type="nucleotide sequence ID" value="NZ_CP012401.1"/>
</dbReference>
<reference evidence="2" key="1">
    <citation type="submission" date="2015-08" db="EMBL/GenBank/DDBJ databases">
        <title>Complete Genome Sequence of Azospirillum thiophilum BV-S.</title>
        <authorList>
            <person name="Fomenkov A."/>
            <person name="Vincze T."/>
            <person name="Grabovich M."/>
            <person name="Dubinina G."/>
            <person name="Orlova M."/>
            <person name="Belousova E."/>
            <person name="Roberts R.J."/>
        </authorList>
    </citation>
    <scope>NUCLEOTIDE SEQUENCE [LARGE SCALE GENOMIC DNA]</scope>
    <source>
        <strain evidence="2">BV-S</strain>
    </source>
</reference>
<evidence type="ECO:0000313" key="2">
    <source>
        <dbReference type="Proteomes" id="UP000069935"/>
    </source>
</evidence>
<dbReference type="EMBL" id="CP012401">
    <property type="protein sequence ID" value="ALG70888.1"/>
    <property type="molecule type" value="Genomic_DNA"/>
</dbReference>